<evidence type="ECO:0000313" key="3">
    <source>
        <dbReference type="Proteomes" id="UP000053268"/>
    </source>
</evidence>
<sequence>MLSYSLLVLLMIAVGCHVCHGQCHTVASDLNTQWRGADVLERYGRNYYKSLALGPEDTCIKRKRFASVFSEAVLQYFKSNITDRDEAIRDAVAKTEKELYKPADVIGSEFRSVFTYIYSFIDQPLTDVQAVCPYNIRESECEKRFKEIRNERLKRCPGYRWNVELYSTFVFLVTNCGFQNLIVELMRESATGVGLLISHCGAEKLPIDKNDKWRENDLILKQIDNFYLHLALYTEDNSNQEKRFYSVVSLALFFYAKSNVTDVARSVNNSANMAKQYLNRTSDVIAGPMRALVVYLNSLVQQPMTDVKASCKPETEQADCDIKLREMHQKNERKCKGYSKNIELYNLLNEDKDIEPRKRFLRDLKRSSIGNDKAAIAWFRAASVKHKEIFNFMRKLFDKLLRVHYPCRYPLVLEED</sequence>
<reference evidence="2 3" key="1">
    <citation type="journal article" date="2015" name="Nat. Commun.">
        <title>Outbred genome sequencing and CRISPR/Cas9 gene editing in butterflies.</title>
        <authorList>
            <person name="Li X."/>
            <person name="Fan D."/>
            <person name="Zhang W."/>
            <person name="Liu G."/>
            <person name="Zhang L."/>
            <person name="Zhao L."/>
            <person name="Fang X."/>
            <person name="Chen L."/>
            <person name="Dong Y."/>
            <person name="Chen Y."/>
            <person name="Ding Y."/>
            <person name="Zhao R."/>
            <person name="Feng M."/>
            <person name="Zhu Y."/>
            <person name="Feng Y."/>
            <person name="Jiang X."/>
            <person name="Zhu D."/>
            <person name="Xiang H."/>
            <person name="Feng X."/>
            <person name="Li S."/>
            <person name="Wang J."/>
            <person name="Zhang G."/>
            <person name="Kronforst M.R."/>
            <person name="Wang W."/>
        </authorList>
    </citation>
    <scope>NUCLEOTIDE SEQUENCE [LARGE SCALE GENOMIC DNA]</scope>
    <source>
        <strain evidence="2">Ya'a_city_454_Px</strain>
        <tissue evidence="2">Whole body</tissue>
    </source>
</reference>
<dbReference type="Proteomes" id="UP000053268">
    <property type="component" value="Unassembled WGS sequence"/>
</dbReference>
<organism evidence="2 3">
    <name type="scientific">Papilio xuthus</name>
    <name type="common">Asian swallowtail butterfly</name>
    <dbReference type="NCBI Taxonomy" id="66420"/>
    <lineage>
        <taxon>Eukaryota</taxon>
        <taxon>Metazoa</taxon>
        <taxon>Ecdysozoa</taxon>
        <taxon>Arthropoda</taxon>
        <taxon>Hexapoda</taxon>
        <taxon>Insecta</taxon>
        <taxon>Pterygota</taxon>
        <taxon>Neoptera</taxon>
        <taxon>Endopterygota</taxon>
        <taxon>Lepidoptera</taxon>
        <taxon>Glossata</taxon>
        <taxon>Ditrysia</taxon>
        <taxon>Papilionoidea</taxon>
        <taxon>Papilionidae</taxon>
        <taxon>Papilioninae</taxon>
        <taxon>Papilio</taxon>
    </lineage>
</organism>
<dbReference type="AlphaFoldDB" id="A0A194QEK5"/>
<name>A0A194QEK5_PAPXU</name>
<evidence type="ECO:0000313" key="2">
    <source>
        <dbReference type="EMBL" id="KPJ03912.1"/>
    </source>
</evidence>
<keyword evidence="3" id="KW-1185">Reference proteome</keyword>
<feature type="signal peptide" evidence="1">
    <location>
        <begin position="1"/>
        <end position="21"/>
    </location>
</feature>
<proteinExistence type="predicted"/>
<keyword evidence="1" id="KW-0732">Signal</keyword>
<gene>
    <name evidence="2" type="ORF">RR46_01864</name>
</gene>
<evidence type="ECO:0000256" key="1">
    <source>
        <dbReference type="SAM" id="SignalP"/>
    </source>
</evidence>
<feature type="chain" id="PRO_5008264292" evidence="1">
    <location>
        <begin position="22"/>
        <end position="416"/>
    </location>
</feature>
<dbReference type="EMBL" id="KQ459054">
    <property type="protein sequence ID" value="KPJ03912.1"/>
    <property type="molecule type" value="Genomic_DNA"/>
</dbReference>
<accession>A0A194QEK5</accession>
<protein>
    <submittedName>
        <fullName evidence="2">Uncharacterized protein</fullName>
    </submittedName>
</protein>